<feature type="compositionally biased region" description="Polar residues" evidence="1">
    <location>
        <begin position="88"/>
        <end position="97"/>
    </location>
</feature>
<protein>
    <recommendedName>
        <fullName evidence="2">CBM21 domain-containing protein</fullName>
    </recommendedName>
</protein>
<feature type="compositionally biased region" description="Polar residues" evidence="1">
    <location>
        <begin position="48"/>
        <end position="61"/>
    </location>
</feature>
<dbReference type="GO" id="GO:0008157">
    <property type="term" value="F:protein phosphatase 1 binding"/>
    <property type="evidence" value="ECO:0007669"/>
    <property type="project" value="TreeGrafter"/>
</dbReference>
<evidence type="ECO:0000313" key="3">
    <source>
        <dbReference type="EMBL" id="KAJ9580272.1"/>
    </source>
</evidence>
<dbReference type="Proteomes" id="UP001233999">
    <property type="component" value="Unassembled WGS sequence"/>
</dbReference>
<dbReference type="Gene3D" id="2.60.40.2440">
    <property type="entry name" value="Carbohydrate binding type-21 domain"/>
    <property type="match status" value="1"/>
</dbReference>
<dbReference type="PROSITE" id="PS51159">
    <property type="entry name" value="CBM21"/>
    <property type="match status" value="1"/>
</dbReference>
<feature type="compositionally biased region" description="Polar residues" evidence="1">
    <location>
        <begin position="180"/>
        <end position="196"/>
    </location>
</feature>
<feature type="region of interest" description="Disordered" evidence="1">
    <location>
        <begin position="36"/>
        <end position="100"/>
    </location>
</feature>
<accession>A0AAD8E891</accession>
<dbReference type="GO" id="GO:2001069">
    <property type="term" value="F:glycogen binding"/>
    <property type="evidence" value="ECO:0007669"/>
    <property type="project" value="TreeGrafter"/>
</dbReference>
<dbReference type="AlphaFoldDB" id="A0AAD8E891"/>
<reference evidence="3" key="2">
    <citation type="submission" date="2023-05" db="EMBL/GenBank/DDBJ databases">
        <authorList>
            <person name="Fouks B."/>
        </authorList>
    </citation>
    <scope>NUCLEOTIDE SEQUENCE</scope>
    <source>
        <strain evidence="3">Stay&amp;Tobe</strain>
        <tissue evidence="3">Testes</tissue>
    </source>
</reference>
<dbReference type="InterPro" id="IPR005036">
    <property type="entry name" value="CBM21_dom"/>
</dbReference>
<feature type="region of interest" description="Disordered" evidence="1">
    <location>
        <begin position="298"/>
        <end position="318"/>
    </location>
</feature>
<keyword evidence="4" id="KW-1185">Reference proteome</keyword>
<organism evidence="3 4">
    <name type="scientific">Diploptera punctata</name>
    <name type="common">Pacific beetle cockroach</name>
    <dbReference type="NCBI Taxonomy" id="6984"/>
    <lineage>
        <taxon>Eukaryota</taxon>
        <taxon>Metazoa</taxon>
        <taxon>Ecdysozoa</taxon>
        <taxon>Arthropoda</taxon>
        <taxon>Hexapoda</taxon>
        <taxon>Insecta</taxon>
        <taxon>Pterygota</taxon>
        <taxon>Neoptera</taxon>
        <taxon>Polyneoptera</taxon>
        <taxon>Dictyoptera</taxon>
        <taxon>Blattodea</taxon>
        <taxon>Blaberoidea</taxon>
        <taxon>Blaberidae</taxon>
        <taxon>Diplopterinae</taxon>
        <taxon>Diploptera</taxon>
    </lineage>
</organism>
<sequence>MTTEHQACGLGSFLPMSYRGRAEAFARRLQSRLQSLGRAGSGDGASSPDESSWSAGNPDVTSDQPCYSSSSDSDIYFDFDLDCESPGSPENESNVSENLPDYILNESRAFHCPPKTQYSSESGCVLSPSTMTGNSPGSDSSDGQYFDPDTSDSEIPTIPQNNNSENDNSEIKHQFHLESVFTQESLQTEPTVSENGSHGKMNGYSAGPYGERKLILRRNFRNAAGFRISSPEKEIKSNFTDSSENPSNSVITVNTTRENHNEGDNCELLSNESSTDEYFECSSLKSEESISENLNSITVHDSGYPNTTESSRCNSQNETRLPQLELAESEKPEHEITNENSYAFVDNILESKENTDCSLDSKDSGDDAMIRNLEETVVSSSSGFSSVRPCNLKLDCSASSSEFADVSKDSFETGKKNDDDDDDDDKTIPRVRRCSSLKTGKTPPGTPSRKKIVRFADVLGLDLADVRTFLDEIPKVPRSAYEDLACADIPDASSSTLTEVNMSNVLPTCIRSTVKSERCLIPLFQQPGGQPDFMDRIREDQVCLENALVTDTISFTISGTVRVRNLDFHKSVHIRYTLDGWKTFADLQAIYIQNSCDGFSDKFTFTLYAHTVQVGQRLEFAVRFQCRGSQYWDSNRGANYVFQCLPPTDCSSSYAPIPISPIEQYPSSFY</sequence>
<dbReference type="GO" id="GO:0005979">
    <property type="term" value="P:regulation of glycogen biosynthetic process"/>
    <property type="evidence" value="ECO:0007669"/>
    <property type="project" value="TreeGrafter"/>
</dbReference>
<dbReference type="PANTHER" id="PTHR12307:SF36">
    <property type="entry name" value="GLYCOGEN-BINDING SUBUNIT 76A"/>
    <property type="match status" value="1"/>
</dbReference>
<feature type="compositionally biased region" description="Low complexity" evidence="1">
    <location>
        <begin position="62"/>
        <end position="74"/>
    </location>
</feature>
<evidence type="ECO:0000313" key="4">
    <source>
        <dbReference type="Proteomes" id="UP001233999"/>
    </source>
</evidence>
<dbReference type="GO" id="GO:0000164">
    <property type="term" value="C:protein phosphatase type 1 complex"/>
    <property type="evidence" value="ECO:0007669"/>
    <property type="project" value="TreeGrafter"/>
</dbReference>
<dbReference type="InterPro" id="IPR038175">
    <property type="entry name" value="CBM21_dom_sf"/>
</dbReference>
<gene>
    <name evidence="3" type="ORF">L9F63_004085</name>
</gene>
<dbReference type="InterPro" id="IPR050782">
    <property type="entry name" value="PP1_regulatory_subunit_3"/>
</dbReference>
<evidence type="ECO:0000256" key="1">
    <source>
        <dbReference type="SAM" id="MobiDB-lite"/>
    </source>
</evidence>
<dbReference type="EMBL" id="JASPKZ010008351">
    <property type="protein sequence ID" value="KAJ9580272.1"/>
    <property type="molecule type" value="Genomic_DNA"/>
</dbReference>
<feature type="compositionally biased region" description="Polar residues" evidence="1">
    <location>
        <begin position="304"/>
        <end position="318"/>
    </location>
</feature>
<evidence type="ECO:0000259" key="2">
    <source>
        <dbReference type="PROSITE" id="PS51159"/>
    </source>
</evidence>
<comment type="caution">
    <text evidence="3">The sequence shown here is derived from an EMBL/GenBank/DDBJ whole genome shotgun (WGS) entry which is preliminary data.</text>
</comment>
<dbReference type="Pfam" id="PF03370">
    <property type="entry name" value="CBM_21"/>
    <property type="match status" value="1"/>
</dbReference>
<feature type="region of interest" description="Disordered" evidence="1">
    <location>
        <begin position="410"/>
        <end position="449"/>
    </location>
</feature>
<name>A0AAD8E891_DIPPU</name>
<proteinExistence type="predicted"/>
<feature type="region of interest" description="Disordered" evidence="1">
    <location>
        <begin position="112"/>
        <end position="208"/>
    </location>
</feature>
<feature type="domain" description="CBM21" evidence="2">
    <location>
        <begin position="534"/>
        <end position="643"/>
    </location>
</feature>
<dbReference type="PANTHER" id="PTHR12307">
    <property type="entry name" value="PROTEIN PHOSPHATASE 1 REGULATORY SUBUNIT"/>
    <property type="match status" value="1"/>
</dbReference>
<reference evidence="3" key="1">
    <citation type="journal article" date="2023" name="IScience">
        <title>Live-bearing cockroach genome reveals convergent evolutionary mechanisms linked to viviparity in insects and beyond.</title>
        <authorList>
            <person name="Fouks B."/>
            <person name="Harrison M.C."/>
            <person name="Mikhailova A.A."/>
            <person name="Marchal E."/>
            <person name="English S."/>
            <person name="Carruthers M."/>
            <person name="Jennings E.C."/>
            <person name="Chiamaka E.L."/>
            <person name="Frigard R.A."/>
            <person name="Pippel M."/>
            <person name="Attardo G.M."/>
            <person name="Benoit J.B."/>
            <person name="Bornberg-Bauer E."/>
            <person name="Tobe S.S."/>
        </authorList>
    </citation>
    <scope>NUCLEOTIDE SEQUENCE</scope>
    <source>
        <strain evidence="3">Stay&amp;Tobe</strain>
    </source>
</reference>
<feature type="compositionally biased region" description="Polar residues" evidence="1">
    <location>
        <begin position="116"/>
        <end position="143"/>
    </location>
</feature>